<evidence type="ECO:0000256" key="1">
    <source>
        <dbReference type="SAM" id="MobiDB-lite"/>
    </source>
</evidence>
<gene>
    <name evidence="2" type="ORF">DXG03_009756</name>
</gene>
<dbReference type="OrthoDB" id="1935484at2759"/>
<dbReference type="Proteomes" id="UP000775547">
    <property type="component" value="Unassembled WGS sequence"/>
</dbReference>
<sequence length="141" mass="16320">MPLPWDDNFPIVPKLHDMAVTADPSLRKEPVEAPSSSGSSILSIDKKVDDQVNTESVGSQDLQDSEPKPFRLSDWLFRANRSSIDLDSTATRRSVYDTDLGEHYWPKAEYENRHRFDPKARWTFREEKVKISRIELPTHHD</sequence>
<dbReference type="AlphaFoldDB" id="A0A9P7GAY4"/>
<proteinExistence type="predicted"/>
<accession>A0A9P7GAY4</accession>
<reference evidence="2" key="2">
    <citation type="submission" date="2021-10" db="EMBL/GenBank/DDBJ databases">
        <title>Phylogenomics reveals ancestral predisposition of the termite-cultivated fungus Termitomyces towards a domesticated lifestyle.</title>
        <authorList>
            <person name="Auxier B."/>
            <person name="Grum-Grzhimaylo A."/>
            <person name="Cardenas M.E."/>
            <person name="Lodge J.D."/>
            <person name="Laessoe T."/>
            <person name="Pedersen O."/>
            <person name="Smith M.E."/>
            <person name="Kuyper T.W."/>
            <person name="Franco-Molano E.A."/>
            <person name="Baroni T.J."/>
            <person name="Aanen D.K."/>
        </authorList>
    </citation>
    <scope>NUCLEOTIDE SEQUENCE</scope>
    <source>
        <strain evidence="2">AP01</strain>
        <tissue evidence="2">Mycelium</tissue>
    </source>
</reference>
<feature type="region of interest" description="Disordered" evidence="1">
    <location>
        <begin position="23"/>
        <end position="68"/>
    </location>
</feature>
<reference evidence="2" key="1">
    <citation type="submission" date="2020-07" db="EMBL/GenBank/DDBJ databases">
        <authorList>
            <person name="Nieuwenhuis M."/>
            <person name="Van De Peppel L.J.J."/>
        </authorList>
    </citation>
    <scope>NUCLEOTIDE SEQUENCE</scope>
    <source>
        <strain evidence="2">AP01</strain>
        <tissue evidence="2">Mycelium</tissue>
    </source>
</reference>
<feature type="compositionally biased region" description="Polar residues" evidence="1">
    <location>
        <begin position="51"/>
        <end position="62"/>
    </location>
</feature>
<name>A0A9P7GAY4_9AGAR</name>
<protein>
    <submittedName>
        <fullName evidence="2">Uncharacterized protein</fullName>
    </submittedName>
</protein>
<organism evidence="2 3">
    <name type="scientific">Asterophora parasitica</name>
    <dbReference type="NCBI Taxonomy" id="117018"/>
    <lineage>
        <taxon>Eukaryota</taxon>
        <taxon>Fungi</taxon>
        <taxon>Dikarya</taxon>
        <taxon>Basidiomycota</taxon>
        <taxon>Agaricomycotina</taxon>
        <taxon>Agaricomycetes</taxon>
        <taxon>Agaricomycetidae</taxon>
        <taxon>Agaricales</taxon>
        <taxon>Tricholomatineae</taxon>
        <taxon>Lyophyllaceae</taxon>
        <taxon>Asterophora</taxon>
    </lineage>
</organism>
<evidence type="ECO:0000313" key="3">
    <source>
        <dbReference type="Proteomes" id="UP000775547"/>
    </source>
</evidence>
<comment type="caution">
    <text evidence="2">The sequence shown here is derived from an EMBL/GenBank/DDBJ whole genome shotgun (WGS) entry which is preliminary data.</text>
</comment>
<evidence type="ECO:0000313" key="2">
    <source>
        <dbReference type="EMBL" id="KAG5643707.1"/>
    </source>
</evidence>
<dbReference type="EMBL" id="JABCKV010000099">
    <property type="protein sequence ID" value="KAG5643707.1"/>
    <property type="molecule type" value="Genomic_DNA"/>
</dbReference>
<keyword evidence="3" id="KW-1185">Reference proteome</keyword>